<evidence type="ECO:0000256" key="5">
    <source>
        <dbReference type="ARBA" id="ARBA00022771"/>
    </source>
</evidence>
<comment type="subcellular location">
    <subcellularLocation>
        <location evidence="1 11">Nucleus</location>
    </subcellularLocation>
</comment>
<dbReference type="PIRSF" id="PIRSF015919">
    <property type="entry name" value="TFIIH_SSL1"/>
    <property type="match status" value="1"/>
</dbReference>
<comment type="similarity">
    <text evidence="2 11">Belongs to the GTF2H2 family.</text>
</comment>
<feature type="compositionally biased region" description="Polar residues" evidence="13">
    <location>
        <begin position="46"/>
        <end position="57"/>
    </location>
</feature>
<feature type="compositionally biased region" description="Basic residues" evidence="13">
    <location>
        <begin position="30"/>
        <end position="42"/>
    </location>
</feature>
<keyword evidence="16" id="KW-1185">Reference proteome</keyword>
<dbReference type="Pfam" id="PF04056">
    <property type="entry name" value="Ssl1"/>
    <property type="match status" value="1"/>
</dbReference>
<keyword evidence="6 11" id="KW-0862">Zinc</keyword>
<dbReference type="Gene3D" id="3.40.50.410">
    <property type="entry name" value="von Willebrand factor, type A domain"/>
    <property type="match status" value="1"/>
</dbReference>
<evidence type="ECO:0000313" key="16">
    <source>
        <dbReference type="Proteomes" id="UP000800200"/>
    </source>
</evidence>
<dbReference type="GO" id="GO:0008270">
    <property type="term" value="F:zinc ion binding"/>
    <property type="evidence" value="ECO:0007669"/>
    <property type="project" value="UniProtKB-UniRule"/>
</dbReference>
<dbReference type="InterPro" id="IPR002035">
    <property type="entry name" value="VWF_A"/>
</dbReference>
<keyword evidence="8 11" id="KW-0804">Transcription</keyword>
<dbReference type="InterPro" id="IPR007198">
    <property type="entry name" value="Ssl1-like"/>
</dbReference>
<feature type="compositionally biased region" description="Acidic residues" evidence="13">
    <location>
        <begin position="1"/>
        <end position="17"/>
    </location>
</feature>
<dbReference type="PANTHER" id="PTHR12695:SF2">
    <property type="entry name" value="GENERAL TRANSCRIPTION FACTOR IIH SUBUNIT 2-RELATED"/>
    <property type="match status" value="1"/>
</dbReference>
<dbReference type="OrthoDB" id="284275at2759"/>
<dbReference type="SMART" id="SM00327">
    <property type="entry name" value="VWA"/>
    <property type="match status" value="1"/>
</dbReference>
<keyword evidence="10 11" id="KW-0539">Nucleus</keyword>
<dbReference type="PROSITE" id="PS00028">
    <property type="entry name" value="ZINC_FINGER_C2H2_1"/>
    <property type="match status" value="1"/>
</dbReference>
<dbReference type="Pfam" id="PF07975">
    <property type="entry name" value="C1_4"/>
    <property type="match status" value="1"/>
</dbReference>
<dbReference type="InterPro" id="IPR004595">
    <property type="entry name" value="TFIIH_C1-like_dom"/>
</dbReference>
<evidence type="ECO:0000256" key="10">
    <source>
        <dbReference type="ARBA" id="ARBA00023242"/>
    </source>
</evidence>
<evidence type="ECO:0000256" key="8">
    <source>
        <dbReference type="ARBA" id="ARBA00023163"/>
    </source>
</evidence>
<reference evidence="15" key="1">
    <citation type="journal article" date="2020" name="Stud. Mycol.">
        <title>101 Dothideomycetes genomes: a test case for predicting lifestyles and emergence of pathogens.</title>
        <authorList>
            <person name="Haridas S."/>
            <person name="Albert R."/>
            <person name="Binder M."/>
            <person name="Bloem J."/>
            <person name="Labutti K."/>
            <person name="Salamov A."/>
            <person name="Andreopoulos B."/>
            <person name="Baker S."/>
            <person name="Barry K."/>
            <person name="Bills G."/>
            <person name="Bluhm B."/>
            <person name="Cannon C."/>
            <person name="Castanera R."/>
            <person name="Culley D."/>
            <person name="Daum C."/>
            <person name="Ezra D."/>
            <person name="Gonzalez J."/>
            <person name="Henrissat B."/>
            <person name="Kuo A."/>
            <person name="Liang C."/>
            <person name="Lipzen A."/>
            <person name="Lutzoni F."/>
            <person name="Magnuson J."/>
            <person name="Mondo S."/>
            <person name="Nolan M."/>
            <person name="Ohm R."/>
            <person name="Pangilinan J."/>
            <person name="Park H.-J."/>
            <person name="Ramirez L."/>
            <person name="Alfaro M."/>
            <person name="Sun H."/>
            <person name="Tritt A."/>
            <person name="Yoshinaga Y."/>
            <person name="Zwiers L.-H."/>
            <person name="Turgeon B."/>
            <person name="Goodwin S."/>
            <person name="Spatafora J."/>
            <person name="Crous P."/>
            <person name="Grigoriev I."/>
        </authorList>
    </citation>
    <scope>NUCLEOTIDE SEQUENCE</scope>
    <source>
        <strain evidence="15">CBS 207.26</strain>
    </source>
</reference>
<dbReference type="PANTHER" id="PTHR12695">
    <property type="entry name" value="GENERAL TRANSCRIPTION FACTOR IIH SUBUNIT 2"/>
    <property type="match status" value="1"/>
</dbReference>
<evidence type="ECO:0000256" key="2">
    <source>
        <dbReference type="ARBA" id="ARBA00006092"/>
    </source>
</evidence>
<proteinExistence type="inferred from homology"/>
<dbReference type="Proteomes" id="UP000800200">
    <property type="component" value="Unassembled WGS sequence"/>
</dbReference>
<feature type="zinc finger region" description="C4-type" evidence="12">
    <location>
        <begin position="337"/>
        <end position="354"/>
    </location>
</feature>
<evidence type="ECO:0000256" key="12">
    <source>
        <dbReference type="PIRSR" id="PIRSR015919-1"/>
    </source>
</evidence>
<dbReference type="PROSITE" id="PS50234">
    <property type="entry name" value="VWFA"/>
    <property type="match status" value="1"/>
</dbReference>
<feature type="compositionally biased region" description="Basic and acidic residues" evidence="13">
    <location>
        <begin position="405"/>
        <end position="430"/>
    </location>
</feature>
<dbReference type="GO" id="GO:0006289">
    <property type="term" value="P:nucleotide-excision repair"/>
    <property type="evidence" value="ECO:0007669"/>
    <property type="project" value="UniProtKB-UniRule"/>
</dbReference>
<feature type="region of interest" description="Disordered" evidence="13">
    <location>
        <begin position="404"/>
        <end position="437"/>
    </location>
</feature>
<feature type="region of interest" description="Disordered" evidence="13">
    <location>
        <begin position="1"/>
        <end position="85"/>
    </location>
</feature>
<dbReference type="GO" id="GO:0005675">
    <property type="term" value="C:transcription factor TFIIH holo complex"/>
    <property type="evidence" value="ECO:0007669"/>
    <property type="project" value="UniProtKB-UniRule"/>
</dbReference>
<dbReference type="InterPro" id="IPR013083">
    <property type="entry name" value="Znf_RING/FYVE/PHD"/>
</dbReference>
<keyword evidence="4" id="KW-0227">DNA damage</keyword>
<dbReference type="FunFam" id="3.40.50.410:FF:000015">
    <property type="entry name" value="General transcription factor IIH subunit 2"/>
    <property type="match status" value="1"/>
</dbReference>
<accession>A0A6A6DRJ0</accession>
<evidence type="ECO:0000256" key="9">
    <source>
        <dbReference type="ARBA" id="ARBA00023204"/>
    </source>
</evidence>
<keyword evidence="7 11" id="KW-0805">Transcription regulation</keyword>
<dbReference type="AlphaFoldDB" id="A0A6A6DRJ0"/>
<comment type="function">
    <text evidence="11">Component of the general transcription and DNA repair factor IIH (TFIIH) core complex, which is involved in general and transcription-coupled nucleotide excision repair (NER) of damaged DNA and, when complexed to TFIIK, in RNA transcription by RNA polymerase II.</text>
</comment>
<sequence>MADSDYEYEQDASDDEYIGERRSSATRAHASGKRRAREKPRKPQAWETSTPMTTSIDTYKEAADGNLQQSVQEREEERKRKRLRKDTKPFQRGIIRHVTLVLDLSEAMLERDMRPNRYITMINYTQEYVREFFEQNPISQMSVLGMHDGLCIRISELSGNPSDHIAAIQCLRAPKNPKDGPKEPKGSPSLQNALELARATLYHTPSHGTREVIIIFGALLSLDPGDIHQTIKACVRDRIRVSIIGMSARLRICQEIVGRTNGGDQTDYVVATDQELLRELLLATTTPPVIRSTQPAFAAPAESAAALMMMGFPSRVVEDVPTMCACHGMLTRGGYTCSRCSAKVCSLPVTCPSCHLTLLLSTHLARSYHHLFPLRNWTEVSWKRAKEKGSRQCVGCLSAFPEPPPEDHENGQNGDAHQETVDGADGKRLVDEEDEEQKASESSRYECRACESHFCIDCDTFCHMVLHNCPGCLSQLPASEVQGDGDVTMAD</sequence>
<keyword evidence="9" id="KW-0234">DNA repair</keyword>
<dbReference type="SMART" id="SM01047">
    <property type="entry name" value="C1_4"/>
    <property type="match status" value="1"/>
</dbReference>
<dbReference type="SUPFAM" id="SSF53300">
    <property type="entry name" value="vWA-like"/>
    <property type="match status" value="1"/>
</dbReference>
<evidence type="ECO:0000259" key="14">
    <source>
        <dbReference type="PROSITE" id="PS50234"/>
    </source>
</evidence>
<evidence type="ECO:0000256" key="11">
    <source>
        <dbReference type="PIRNR" id="PIRNR015919"/>
    </source>
</evidence>
<evidence type="ECO:0000256" key="7">
    <source>
        <dbReference type="ARBA" id="ARBA00023015"/>
    </source>
</evidence>
<organism evidence="15 16">
    <name type="scientific">Zopfia rhizophila CBS 207.26</name>
    <dbReference type="NCBI Taxonomy" id="1314779"/>
    <lineage>
        <taxon>Eukaryota</taxon>
        <taxon>Fungi</taxon>
        <taxon>Dikarya</taxon>
        <taxon>Ascomycota</taxon>
        <taxon>Pezizomycotina</taxon>
        <taxon>Dothideomycetes</taxon>
        <taxon>Dothideomycetes incertae sedis</taxon>
        <taxon>Zopfiaceae</taxon>
        <taxon>Zopfia</taxon>
    </lineage>
</organism>
<name>A0A6A6DRJ0_9PEZI</name>
<evidence type="ECO:0000256" key="4">
    <source>
        <dbReference type="ARBA" id="ARBA00022763"/>
    </source>
</evidence>
<dbReference type="SUPFAM" id="SSF57889">
    <property type="entry name" value="Cysteine-rich domain"/>
    <property type="match status" value="1"/>
</dbReference>
<dbReference type="EMBL" id="ML994659">
    <property type="protein sequence ID" value="KAF2180246.1"/>
    <property type="molecule type" value="Genomic_DNA"/>
</dbReference>
<gene>
    <name evidence="15" type="ORF">K469DRAFT_592902</name>
</gene>
<dbReference type="NCBIfam" id="TIGR00622">
    <property type="entry name" value="ssl1"/>
    <property type="match status" value="1"/>
</dbReference>
<protein>
    <recommendedName>
        <fullName evidence="11">General transcription and DNA repair factor IIH</fullName>
    </recommendedName>
</protein>
<evidence type="ECO:0000256" key="1">
    <source>
        <dbReference type="ARBA" id="ARBA00004123"/>
    </source>
</evidence>
<dbReference type="Gene3D" id="3.30.40.10">
    <property type="entry name" value="Zinc/RING finger domain, C3HC4 (zinc finger)"/>
    <property type="match status" value="1"/>
</dbReference>
<dbReference type="InterPro" id="IPR046349">
    <property type="entry name" value="C1-like_sf"/>
</dbReference>
<feature type="domain" description="VWFA" evidence="14">
    <location>
        <begin position="97"/>
        <end position="285"/>
    </location>
</feature>
<evidence type="ECO:0000256" key="3">
    <source>
        <dbReference type="ARBA" id="ARBA00022723"/>
    </source>
</evidence>
<dbReference type="InterPro" id="IPR013087">
    <property type="entry name" value="Znf_C2H2_type"/>
</dbReference>
<dbReference type="InterPro" id="IPR036465">
    <property type="entry name" value="vWFA_dom_sf"/>
</dbReference>
<keyword evidence="5" id="KW-0863">Zinc-finger</keyword>
<dbReference type="GO" id="GO:0006357">
    <property type="term" value="P:regulation of transcription by RNA polymerase II"/>
    <property type="evidence" value="ECO:0007669"/>
    <property type="project" value="UniProtKB-UniRule"/>
</dbReference>
<dbReference type="InterPro" id="IPR012170">
    <property type="entry name" value="TFIIH_SSL1/p44"/>
</dbReference>
<evidence type="ECO:0000256" key="13">
    <source>
        <dbReference type="SAM" id="MobiDB-lite"/>
    </source>
</evidence>
<keyword evidence="3 11" id="KW-0479">Metal-binding</keyword>
<evidence type="ECO:0000313" key="15">
    <source>
        <dbReference type="EMBL" id="KAF2180246.1"/>
    </source>
</evidence>
<dbReference type="GO" id="GO:0006351">
    <property type="term" value="P:DNA-templated transcription"/>
    <property type="evidence" value="ECO:0007669"/>
    <property type="project" value="InterPro"/>
</dbReference>
<dbReference type="GO" id="GO:0000439">
    <property type="term" value="C:transcription factor TFIIH core complex"/>
    <property type="evidence" value="ECO:0007669"/>
    <property type="project" value="UniProtKB-UniRule"/>
</dbReference>
<evidence type="ECO:0000256" key="6">
    <source>
        <dbReference type="ARBA" id="ARBA00022833"/>
    </source>
</evidence>